<keyword evidence="6" id="KW-0460">Magnesium</keyword>
<dbReference type="PANTHER" id="PTHR10885">
    <property type="entry name" value="ISOPENTENYL-DIPHOSPHATE DELTA-ISOMERASE"/>
    <property type="match status" value="1"/>
</dbReference>
<dbReference type="Pfam" id="PF00293">
    <property type="entry name" value="NUDIX"/>
    <property type="match status" value="1"/>
</dbReference>
<organism evidence="13 14">
    <name type="scientific">Mucilaginibacter paludis DSM 18603</name>
    <dbReference type="NCBI Taxonomy" id="714943"/>
    <lineage>
        <taxon>Bacteria</taxon>
        <taxon>Pseudomonadati</taxon>
        <taxon>Bacteroidota</taxon>
        <taxon>Sphingobacteriia</taxon>
        <taxon>Sphingobacteriales</taxon>
        <taxon>Sphingobacteriaceae</taxon>
        <taxon>Mucilaginibacter</taxon>
    </lineage>
</organism>
<sequence length="169" mass="19687">MLVNANNKVVGTMDKLAAHRSGMLHRAFSVFIFNNAGELLLQQRAFEKYHSGGLWTNTCCSHPRLGEVTVDAAHRRLKEEMGMWCELTELFQFTYRHEFENSLIEHEYDHVFMGVSNQLPEPDPSEVAGFKYVDTELLALKLVEKPEDYTPWFKLCFDQVMENYQHIKL</sequence>
<feature type="active site" evidence="11">
    <location>
        <position position="60"/>
    </location>
</feature>
<evidence type="ECO:0000313" key="13">
    <source>
        <dbReference type="EMBL" id="EHQ29118.1"/>
    </source>
</evidence>
<evidence type="ECO:0000256" key="8">
    <source>
        <dbReference type="ARBA" id="ARBA00023229"/>
    </source>
</evidence>
<keyword evidence="9" id="KW-0413">Isomerase</keyword>
<dbReference type="STRING" id="714943.Mucpa_5040"/>
<dbReference type="PANTHER" id="PTHR10885:SF0">
    <property type="entry name" value="ISOPENTENYL-DIPHOSPHATE DELTA-ISOMERASE"/>
    <property type="match status" value="1"/>
</dbReference>
<feature type="active site" evidence="11">
    <location>
        <position position="107"/>
    </location>
</feature>
<evidence type="ECO:0000256" key="5">
    <source>
        <dbReference type="ARBA" id="ARBA00022723"/>
    </source>
</evidence>
<evidence type="ECO:0000259" key="12">
    <source>
        <dbReference type="PROSITE" id="PS51462"/>
    </source>
</evidence>
<accession>H1YAJ8</accession>
<dbReference type="GO" id="GO:0050992">
    <property type="term" value="P:dimethylallyl diphosphate biosynthetic process"/>
    <property type="evidence" value="ECO:0007669"/>
    <property type="project" value="UniProtKB-UniPathway"/>
</dbReference>
<dbReference type="GO" id="GO:0005737">
    <property type="term" value="C:cytoplasm"/>
    <property type="evidence" value="ECO:0007669"/>
    <property type="project" value="TreeGrafter"/>
</dbReference>
<gene>
    <name evidence="13" type="ORF">Mucpa_5040</name>
</gene>
<dbReference type="CDD" id="cd02885">
    <property type="entry name" value="NUDIX_IPP_Isomerase"/>
    <property type="match status" value="1"/>
</dbReference>
<feature type="domain" description="Nudix hydrolase" evidence="12">
    <location>
        <begin position="23"/>
        <end position="155"/>
    </location>
</feature>
<evidence type="ECO:0000256" key="9">
    <source>
        <dbReference type="ARBA" id="ARBA00023235"/>
    </source>
</evidence>
<dbReference type="NCBIfam" id="TIGR02150">
    <property type="entry name" value="IPP_isom_1"/>
    <property type="match status" value="1"/>
</dbReference>
<evidence type="ECO:0000313" key="14">
    <source>
        <dbReference type="Proteomes" id="UP000002774"/>
    </source>
</evidence>
<protein>
    <recommendedName>
        <fullName evidence="3 10">Isopentenyl-diphosphate delta-isomerase</fullName>
        <ecNumber evidence="3 10">5.3.3.2</ecNumber>
    </recommendedName>
</protein>
<comment type="similarity">
    <text evidence="2">Belongs to the IPP isomerase type 1 family.</text>
</comment>
<evidence type="ECO:0000256" key="3">
    <source>
        <dbReference type="ARBA" id="ARBA00012057"/>
    </source>
</evidence>
<dbReference type="PROSITE" id="PS51462">
    <property type="entry name" value="NUDIX"/>
    <property type="match status" value="1"/>
</dbReference>
<dbReference type="UniPathway" id="UPA00059">
    <property type="reaction ID" value="UER00104"/>
</dbReference>
<dbReference type="SUPFAM" id="SSF55811">
    <property type="entry name" value="Nudix"/>
    <property type="match status" value="1"/>
</dbReference>
<keyword evidence="7" id="KW-0464">Manganese</keyword>
<dbReference type="GO" id="GO:0009240">
    <property type="term" value="P:isopentenyl diphosphate biosynthetic process"/>
    <property type="evidence" value="ECO:0007669"/>
    <property type="project" value="TreeGrafter"/>
</dbReference>
<dbReference type="Proteomes" id="UP000002774">
    <property type="component" value="Chromosome"/>
</dbReference>
<evidence type="ECO:0000256" key="7">
    <source>
        <dbReference type="ARBA" id="ARBA00023211"/>
    </source>
</evidence>
<dbReference type="NCBIfam" id="NF002995">
    <property type="entry name" value="PRK03759.1"/>
    <property type="match status" value="1"/>
</dbReference>
<keyword evidence="5" id="KW-0479">Metal-binding</keyword>
<name>H1YAJ8_9SPHI</name>
<dbReference type="eggNOG" id="COG1443">
    <property type="taxonomic scope" value="Bacteria"/>
</dbReference>
<dbReference type="HAMAP" id="MF_00202">
    <property type="entry name" value="Idi"/>
    <property type="match status" value="1"/>
</dbReference>
<dbReference type="InterPro" id="IPR011876">
    <property type="entry name" value="IsopentenylPP_isomerase_typ1"/>
</dbReference>
<evidence type="ECO:0000256" key="1">
    <source>
        <dbReference type="ARBA" id="ARBA00004826"/>
    </source>
</evidence>
<dbReference type="InterPro" id="IPR000086">
    <property type="entry name" value="NUDIX_hydrolase_dom"/>
</dbReference>
<comment type="pathway">
    <text evidence="1">Isoprenoid biosynthesis; dimethylallyl diphosphate biosynthesis; dimethylallyl diphosphate from isopentenyl diphosphate: step 1/1.</text>
</comment>
<keyword evidence="8" id="KW-0414">Isoprene biosynthesis</keyword>
<dbReference type="GO" id="GO:0004452">
    <property type="term" value="F:isopentenyl-diphosphate delta-isomerase activity"/>
    <property type="evidence" value="ECO:0007669"/>
    <property type="project" value="UniProtKB-UniRule"/>
</dbReference>
<reference evidence="13" key="1">
    <citation type="submission" date="2011-09" db="EMBL/GenBank/DDBJ databases">
        <title>The permanent draft genome of Mucilaginibacter paludis DSM 18603.</title>
        <authorList>
            <consortium name="US DOE Joint Genome Institute (JGI-PGF)"/>
            <person name="Lucas S."/>
            <person name="Han J."/>
            <person name="Lapidus A."/>
            <person name="Bruce D."/>
            <person name="Goodwin L."/>
            <person name="Pitluck S."/>
            <person name="Peters L."/>
            <person name="Kyrpides N."/>
            <person name="Mavromatis K."/>
            <person name="Ivanova N."/>
            <person name="Mikhailova N."/>
            <person name="Held B."/>
            <person name="Detter J.C."/>
            <person name="Tapia R."/>
            <person name="Han C."/>
            <person name="Land M."/>
            <person name="Hauser L."/>
            <person name="Markowitz V."/>
            <person name="Cheng J.-F."/>
            <person name="Hugenholtz P."/>
            <person name="Woyke T."/>
            <person name="Wu D."/>
            <person name="Tindall B."/>
            <person name="Brambilla E."/>
            <person name="Klenk H.-P."/>
            <person name="Eisen J.A."/>
        </authorList>
    </citation>
    <scope>NUCLEOTIDE SEQUENCE [LARGE SCALE GENOMIC DNA]</scope>
    <source>
        <strain evidence="13">DSM 18603</strain>
    </source>
</reference>
<dbReference type="InterPro" id="IPR056375">
    <property type="entry name" value="Idi_bact"/>
</dbReference>
<evidence type="ECO:0000256" key="4">
    <source>
        <dbReference type="ARBA" id="ARBA00022490"/>
    </source>
</evidence>
<keyword evidence="4" id="KW-0963">Cytoplasm</keyword>
<dbReference type="AlphaFoldDB" id="H1YAJ8"/>
<dbReference type="EC" id="5.3.3.2" evidence="3 10"/>
<dbReference type="HOGENOM" id="CLU_060552_2_1_10"/>
<proteinExistence type="inferred from homology"/>
<evidence type="ECO:0000256" key="2">
    <source>
        <dbReference type="ARBA" id="ARBA00007579"/>
    </source>
</evidence>
<evidence type="ECO:0000256" key="10">
    <source>
        <dbReference type="NCBIfam" id="TIGR02150"/>
    </source>
</evidence>
<dbReference type="Gene3D" id="3.90.79.10">
    <property type="entry name" value="Nucleoside Triphosphate Pyrophosphohydrolase"/>
    <property type="match status" value="1"/>
</dbReference>
<dbReference type="InterPro" id="IPR015797">
    <property type="entry name" value="NUDIX_hydrolase-like_dom_sf"/>
</dbReference>
<evidence type="ECO:0000256" key="6">
    <source>
        <dbReference type="ARBA" id="ARBA00022842"/>
    </source>
</evidence>
<dbReference type="PIRSF" id="PIRSF018427">
    <property type="entry name" value="Isopntndiph_ism"/>
    <property type="match status" value="1"/>
</dbReference>
<dbReference type="GO" id="GO:0046872">
    <property type="term" value="F:metal ion binding"/>
    <property type="evidence" value="ECO:0007669"/>
    <property type="project" value="UniProtKB-KW"/>
</dbReference>
<keyword evidence="14" id="KW-1185">Reference proteome</keyword>
<dbReference type="EMBL" id="CM001403">
    <property type="protein sequence ID" value="EHQ29118.1"/>
    <property type="molecule type" value="Genomic_DNA"/>
</dbReference>
<evidence type="ECO:0000256" key="11">
    <source>
        <dbReference type="PIRSR" id="PIRSR018427-1"/>
    </source>
</evidence>